<dbReference type="InterPro" id="IPR023393">
    <property type="entry name" value="START-like_dom_sf"/>
</dbReference>
<dbReference type="InterPro" id="IPR019587">
    <property type="entry name" value="Polyketide_cyclase/dehydratase"/>
</dbReference>
<dbReference type="CDD" id="cd07812">
    <property type="entry name" value="SRPBCC"/>
    <property type="match status" value="1"/>
</dbReference>
<reference evidence="1 2" key="1">
    <citation type="submission" date="2019-09" db="EMBL/GenBank/DDBJ databases">
        <authorList>
            <person name="Wang X."/>
        </authorList>
    </citation>
    <scope>NUCLEOTIDE SEQUENCE [LARGE SCALE GENOMIC DNA]</scope>
    <source>
        <strain evidence="1 2">CICC 11023</strain>
    </source>
</reference>
<protein>
    <submittedName>
        <fullName evidence="1">SRPBCC family protein</fullName>
    </submittedName>
</protein>
<dbReference type="SUPFAM" id="SSF55961">
    <property type="entry name" value="Bet v1-like"/>
    <property type="match status" value="1"/>
</dbReference>
<name>A0A5N0E4D6_9NOCA</name>
<proteinExistence type="predicted"/>
<dbReference type="OrthoDB" id="3779334at2"/>
<dbReference type="Proteomes" id="UP000323876">
    <property type="component" value="Unassembled WGS sequence"/>
</dbReference>
<organism evidence="1 2">
    <name type="scientific">Nocardia colli</name>
    <dbReference type="NCBI Taxonomy" id="2545717"/>
    <lineage>
        <taxon>Bacteria</taxon>
        <taxon>Bacillati</taxon>
        <taxon>Actinomycetota</taxon>
        <taxon>Actinomycetes</taxon>
        <taxon>Mycobacteriales</taxon>
        <taxon>Nocardiaceae</taxon>
        <taxon>Nocardia</taxon>
    </lineage>
</organism>
<accession>A0A5N0E4D6</accession>
<sequence length="168" mass="18893">MRYRDCPTIEVAERIPCDPDTAWALITDIGLPVRSSPELTSVQWEGTSNRVEPGARFRGRNDHPALGSWETVCEVVEVEPQRRWVWRVLGPDNGTSATWAFEIDPAREGVIVRQWARMGPAPSGLTPAITAKPELEGRIIARRLEEWADGMRANLAWLRTEVDSEAHP</sequence>
<keyword evidence="2" id="KW-1185">Reference proteome</keyword>
<dbReference type="AlphaFoldDB" id="A0A5N0E4D6"/>
<comment type="caution">
    <text evidence="1">The sequence shown here is derived from an EMBL/GenBank/DDBJ whole genome shotgun (WGS) entry which is preliminary data.</text>
</comment>
<dbReference type="Pfam" id="PF10604">
    <property type="entry name" value="Polyketide_cyc2"/>
    <property type="match status" value="1"/>
</dbReference>
<evidence type="ECO:0000313" key="1">
    <source>
        <dbReference type="EMBL" id="KAA8883816.1"/>
    </source>
</evidence>
<dbReference type="EMBL" id="VXLC01000025">
    <property type="protein sequence ID" value="KAA8883816.1"/>
    <property type="molecule type" value="Genomic_DNA"/>
</dbReference>
<dbReference type="Gene3D" id="3.30.530.20">
    <property type="match status" value="1"/>
</dbReference>
<evidence type="ECO:0000313" key="2">
    <source>
        <dbReference type="Proteomes" id="UP000323876"/>
    </source>
</evidence>
<gene>
    <name evidence="1" type="ORF">F3087_36745</name>
</gene>